<evidence type="ECO:0000256" key="3">
    <source>
        <dbReference type="ARBA" id="ARBA00022840"/>
    </source>
</evidence>
<organism evidence="5 6">
    <name type="scientific">Magallana gigas</name>
    <name type="common">Pacific oyster</name>
    <name type="synonym">Crassostrea gigas</name>
    <dbReference type="NCBI Taxonomy" id="29159"/>
    <lineage>
        <taxon>Eukaryota</taxon>
        <taxon>Metazoa</taxon>
        <taxon>Spiralia</taxon>
        <taxon>Lophotrochozoa</taxon>
        <taxon>Mollusca</taxon>
        <taxon>Bivalvia</taxon>
        <taxon>Autobranchia</taxon>
        <taxon>Pteriomorphia</taxon>
        <taxon>Ostreida</taxon>
        <taxon>Ostreoidea</taxon>
        <taxon>Ostreidae</taxon>
        <taxon>Magallana</taxon>
    </lineage>
</organism>
<dbReference type="InterPro" id="IPR043129">
    <property type="entry name" value="ATPase_NBD"/>
</dbReference>
<dbReference type="PANTHER" id="PTHR14187:SF46">
    <property type="entry name" value="HEAT SHOCK 70 KDA PROTEIN 12A"/>
    <property type="match status" value="1"/>
</dbReference>
<keyword evidence="6" id="KW-1185">Reference proteome</keyword>
<keyword evidence="4" id="KW-0472">Membrane</keyword>
<evidence type="ECO:0000313" key="5">
    <source>
        <dbReference type="EnsemblMetazoa" id="G5337.1:cds"/>
    </source>
</evidence>
<evidence type="ECO:0000313" key="6">
    <source>
        <dbReference type="Proteomes" id="UP000005408"/>
    </source>
</evidence>
<keyword evidence="4" id="KW-0812">Transmembrane</keyword>
<evidence type="ECO:0008006" key="7">
    <source>
        <dbReference type="Google" id="ProtNLM"/>
    </source>
</evidence>
<reference evidence="5" key="1">
    <citation type="submission" date="2022-08" db="UniProtKB">
        <authorList>
            <consortium name="EnsemblMetazoa"/>
        </authorList>
    </citation>
    <scope>IDENTIFICATION</scope>
    <source>
        <strain evidence="5">05x7-T-G4-1.051#20</strain>
    </source>
</reference>
<comment type="similarity">
    <text evidence="1">Belongs to the heat shock protein 70 family.</text>
</comment>
<dbReference type="PANTHER" id="PTHR14187">
    <property type="entry name" value="ALPHA KINASE/ELONGATION FACTOR 2 KINASE"/>
    <property type="match status" value="1"/>
</dbReference>
<evidence type="ECO:0000256" key="2">
    <source>
        <dbReference type="ARBA" id="ARBA00022741"/>
    </source>
</evidence>
<dbReference type="GO" id="GO:0005524">
    <property type="term" value="F:ATP binding"/>
    <property type="evidence" value="ECO:0007669"/>
    <property type="project" value="UniProtKB-KW"/>
</dbReference>
<dbReference type="CDD" id="cd10229">
    <property type="entry name" value="ASKHA_NBD_HSP70_HSPA12"/>
    <property type="match status" value="1"/>
</dbReference>
<proteinExistence type="inferred from homology"/>
<evidence type="ECO:0000256" key="1">
    <source>
        <dbReference type="ARBA" id="ARBA00007381"/>
    </source>
</evidence>
<protein>
    <recommendedName>
        <fullName evidence="7">Heat shock 70 kDa protein 12A</fullName>
    </recommendedName>
</protein>
<dbReference type="Pfam" id="PF00012">
    <property type="entry name" value="HSP70"/>
    <property type="match status" value="1"/>
</dbReference>
<dbReference type="EnsemblMetazoa" id="G5337.1">
    <property type="protein sequence ID" value="G5337.1:cds"/>
    <property type="gene ID" value="G5337"/>
</dbReference>
<keyword evidence="3" id="KW-0067">ATP-binding</keyword>
<name>A0A8W8NDG7_MAGGI</name>
<dbReference type="AlphaFoldDB" id="A0A8W8NDG7"/>
<dbReference type="GO" id="GO:0140662">
    <property type="term" value="F:ATP-dependent protein folding chaperone"/>
    <property type="evidence" value="ECO:0007669"/>
    <property type="project" value="InterPro"/>
</dbReference>
<keyword evidence="4" id="KW-1133">Transmembrane helix</keyword>
<dbReference type="SUPFAM" id="SSF53067">
    <property type="entry name" value="Actin-like ATPase domain"/>
    <property type="match status" value="2"/>
</dbReference>
<sequence>MTVRKNQQIQARYFKMAVSLPDALMFAAIDFGTTFSGYAFAMRDELEKDSSKIFAPHWHASDGSLISHKTPTTVLLDKDEKLVDFGFDAETTYAELSENGEHEDHFYFRRFKMMLYDQVRTKKLTVNTTVADIRGRKLQAVKVFAHAIRYLKDHLLDSLKTKGKIVKNDDILWVLTVPAIWDDTAKVFMRKAAQEAGIPGHQLMIALEPEAASIYCKHLPVEKLEGTNTISAFQPGSKYLVLDAGGGTVDITVHEVKPNGHLKELDRASGGDWGGTSVDMAFKSALAEIVTEGMIEGYCQKYTGDYIELFRDFEIKKRKCGKGDNSNSVITLKVPVSFTEGCSETLDADLTTLTNKSRFRDHIIWKADKVRIDLPTFETFFKPACDGIVRHVKDLLQSPKVKGVNKILMVGGFSESDILQEVVGKAFPNCQIIVPQEAGLAVLRGAVLFGYNPKAIDSRIAKYTYGVKMNVEFDQKIHKASKKEVIDGVEYCTDIFDRHVKKGEELIVDEAQAEKSYVPLTRQQKVISFSIYTSTEDDPFYVEGCENIGKFVVSVPVGVEDRSVNVRMIFGRTELTAEARVVKTGEITPAPFELPVEEKI</sequence>
<accession>A0A8W8NDG7</accession>
<dbReference type="InterPro" id="IPR013126">
    <property type="entry name" value="Hsp_70_fam"/>
</dbReference>
<dbReference type="Gene3D" id="3.30.420.40">
    <property type="match status" value="2"/>
</dbReference>
<feature type="transmembrane region" description="Helical" evidence="4">
    <location>
        <begin position="20"/>
        <end position="41"/>
    </location>
</feature>
<keyword evidence="2" id="KW-0547">Nucleotide-binding</keyword>
<evidence type="ECO:0000256" key="4">
    <source>
        <dbReference type="SAM" id="Phobius"/>
    </source>
</evidence>
<dbReference type="Proteomes" id="UP000005408">
    <property type="component" value="Unassembled WGS sequence"/>
</dbReference>